<dbReference type="Pfam" id="PF05652">
    <property type="entry name" value="DcpS"/>
    <property type="match status" value="1"/>
</dbReference>
<evidence type="ECO:0000256" key="4">
    <source>
        <dbReference type="ARBA" id="ARBA00012520"/>
    </source>
</evidence>
<dbReference type="Gene3D" id="3.30.200.40">
    <property type="entry name" value="Scavenger mRNA decapping enzyme, N-terminal domain"/>
    <property type="match status" value="1"/>
</dbReference>
<comment type="caution">
    <text evidence="14">The sequence shown here is derived from an EMBL/GenBank/DDBJ whole genome shotgun (WGS) entry which is preliminary data.</text>
</comment>
<evidence type="ECO:0000256" key="8">
    <source>
        <dbReference type="ARBA" id="ARBA00022801"/>
    </source>
</evidence>
<dbReference type="SUPFAM" id="SSF102860">
    <property type="entry name" value="mRNA decapping enzyme DcpS N-terminal domain"/>
    <property type="match status" value="1"/>
</dbReference>
<keyword evidence="7" id="KW-0597">Phosphoprotein</keyword>
<dbReference type="SUPFAM" id="SSF54197">
    <property type="entry name" value="HIT-like"/>
    <property type="match status" value="1"/>
</dbReference>
<dbReference type="OrthoDB" id="10264956at2759"/>
<evidence type="ECO:0000256" key="2">
    <source>
        <dbReference type="ARBA" id="ARBA00004496"/>
    </source>
</evidence>
<name>A0A433TU53_ELYCH</name>
<dbReference type="STRING" id="188477.A0A433TU53"/>
<organism evidence="14 15">
    <name type="scientific">Elysia chlorotica</name>
    <name type="common">Eastern emerald elysia</name>
    <name type="synonym">Sea slug</name>
    <dbReference type="NCBI Taxonomy" id="188477"/>
    <lineage>
        <taxon>Eukaryota</taxon>
        <taxon>Metazoa</taxon>
        <taxon>Spiralia</taxon>
        <taxon>Lophotrochozoa</taxon>
        <taxon>Mollusca</taxon>
        <taxon>Gastropoda</taxon>
        <taxon>Heterobranchia</taxon>
        <taxon>Euthyneura</taxon>
        <taxon>Panpulmonata</taxon>
        <taxon>Sacoglossa</taxon>
        <taxon>Placobranchoidea</taxon>
        <taxon>Plakobranchidae</taxon>
        <taxon>Elysia</taxon>
    </lineage>
</organism>
<proteinExistence type="inferred from homology"/>
<evidence type="ECO:0000256" key="1">
    <source>
        <dbReference type="ARBA" id="ARBA00004123"/>
    </source>
</evidence>
<dbReference type="AlphaFoldDB" id="A0A433TU53"/>
<dbReference type="GO" id="GO:0000290">
    <property type="term" value="P:deadenylation-dependent decapping of nuclear-transcribed mRNA"/>
    <property type="evidence" value="ECO:0007669"/>
    <property type="project" value="InterPro"/>
</dbReference>
<dbReference type="GO" id="GO:0140932">
    <property type="term" value="F:5'-(N(7)-methyl 5'-triphosphoguanosine)-[mRNA] diphosphatase activity"/>
    <property type="evidence" value="ECO:0007669"/>
    <property type="project" value="UniProtKB-EC"/>
</dbReference>
<comment type="subcellular location">
    <subcellularLocation>
        <location evidence="2">Cytoplasm</location>
    </subcellularLocation>
    <subcellularLocation>
        <location evidence="1">Nucleus</location>
    </subcellularLocation>
</comment>
<evidence type="ECO:0000256" key="5">
    <source>
        <dbReference type="ARBA" id="ARBA00015636"/>
    </source>
</evidence>
<dbReference type="Proteomes" id="UP000271974">
    <property type="component" value="Unassembled WGS sequence"/>
</dbReference>
<keyword evidence="9" id="KW-0539">Nucleus</keyword>
<dbReference type="PROSITE" id="PS00892">
    <property type="entry name" value="HIT_1"/>
    <property type="match status" value="1"/>
</dbReference>
<evidence type="ECO:0000256" key="9">
    <source>
        <dbReference type="ARBA" id="ARBA00023242"/>
    </source>
</evidence>
<dbReference type="Gene3D" id="3.30.428.10">
    <property type="entry name" value="HIT-like"/>
    <property type="match status" value="1"/>
</dbReference>
<gene>
    <name evidence="14" type="ORF">EGW08_007136</name>
</gene>
<dbReference type="GO" id="GO:0005634">
    <property type="term" value="C:nucleus"/>
    <property type="evidence" value="ECO:0007669"/>
    <property type="project" value="UniProtKB-SubCell"/>
</dbReference>
<keyword evidence="15" id="KW-1185">Reference proteome</keyword>
<feature type="region of interest" description="Disordered" evidence="13">
    <location>
        <begin position="466"/>
        <end position="486"/>
    </location>
</feature>
<evidence type="ECO:0000256" key="11">
    <source>
        <dbReference type="ARBA" id="ARBA00030609"/>
    </source>
</evidence>
<evidence type="ECO:0000256" key="13">
    <source>
        <dbReference type="SAM" id="MobiDB-lite"/>
    </source>
</evidence>
<evidence type="ECO:0000256" key="12">
    <source>
        <dbReference type="ARBA" id="ARBA00048222"/>
    </source>
</evidence>
<keyword evidence="8" id="KW-0378">Hydrolase</keyword>
<evidence type="ECO:0000256" key="3">
    <source>
        <dbReference type="ARBA" id="ARBA00010208"/>
    </source>
</evidence>
<evidence type="ECO:0000313" key="14">
    <source>
        <dbReference type="EMBL" id="RUS85084.1"/>
    </source>
</evidence>
<dbReference type="EMBL" id="RQTK01000182">
    <property type="protein sequence ID" value="RUS85084.1"/>
    <property type="molecule type" value="Genomic_DNA"/>
</dbReference>
<dbReference type="InterPro" id="IPR008594">
    <property type="entry name" value="DcpS/DCS2"/>
</dbReference>
<accession>A0A433TU53</accession>
<dbReference type="FunFam" id="3.30.428.10:FF:000006">
    <property type="entry name" value="m7GpppX diphosphatase"/>
    <property type="match status" value="1"/>
</dbReference>
<sequence length="486" mass="55551">MPGVTIFKEPTKHDRICSDHFITGKPSNDPLHPDYVPTLKMISTKTPTRITRGTLRKKRLPSDDLQKRKEAANALLTMTKAQPKPKRPQHKQRAIQTDPDPRAILDQAKLNHLEKEIALLQRINSQLRAQRQGFEDALKRSLEMADEAKKRKLDQGAGDQEKFDNSNCSLFNDFTVKKVLREDPRSKTISLYGSLTKGEHKSADAVVLLERKPFEVPTVEESLHKTRTSETLSNDIYSTHDGFSPGLSADLKVTVICPCTEKHISKYSEHEPFLVRETPELYKTVTEPCMAQSKFSIQWVYNILEKKTESERIVEEDPDPDLGFVLLPDMKWDRKNVDQLYLVAIAHKHGLRSLRDLGSDHLPLLENIRTKALAAIKEKFGVASHQMRVYLHYQPSYYHLHVHFTNLRLDSPPGSDVLRAHLLDDVIDNIRSDPEFYQRTTISYALREGDELFKWYKKAGYFGTDEGQSQNKTGESESSTVVINLG</sequence>
<dbReference type="EC" id="3.6.1.59" evidence="4"/>
<evidence type="ECO:0000313" key="15">
    <source>
        <dbReference type="Proteomes" id="UP000271974"/>
    </source>
</evidence>
<dbReference type="GO" id="GO:0000340">
    <property type="term" value="F:RNA 7-methylguanosine cap binding"/>
    <property type="evidence" value="ECO:0007669"/>
    <property type="project" value="TreeGrafter"/>
</dbReference>
<comment type="catalytic activity">
    <reaction evidence="12">
        <text>a 5'-end (N(7)-methyl 5'-triphosphoguanosine)-ribonucleoside in mRNA + H2O = N(7)-methyl-GMP + a 5'-end diphospho-ribonucleoside in mRNA + 2 H(+)</text>
        <dbReference type="Rhea" id="RHEA:65388"/>
        <dbReference type="Rhea" id="RHEA-COMP:17165"/>
        <dbReference type="Rhea" id="RHEA-COMP:17167"/>
        <dbReference type="ChEBI" id="CHEBI:15377"/>
        <dbReference type="ChEBI" id="CHEBI:15378"/>
        <dbReference type="ChEBI" id="CHEBI:58285"/>
        <dbReference type="ChEBI" id="CHEBI:156461"/>
        <dbReference type="ChEBI" id="CHEBI:167616"/>
        <dbReference type="EC" id="3.6.1.59"/>
    </reaction>
</comment>
<dbReference type="InterPro" id="IPR019808">
    <property type="entry name" value="Histidine_triad_CS"/>
</dbReference>
<dbReference type="PANTHER" id="PTHR12978">
    <property type="entry name" value="HISTIDINE TRIAD HIT PROTEIN MEMBER"/>
    <property type="match status" value="1"/>
</dbReference>
<evidence type="ECO:0000256" key="10">
    <source>
        <dbReference type="ARBA" id="ARBA00029885"/>
    </source>
</evidence>
<dbReference type="InterPro" id="IPR011145">
    <property type="entry name" value="Scavenger_mRNA_decap_enz_N"/>
</dbReference>
<evidence type="ECO:0000256" key="7">
    <source>
        <dbReference type="ARBA" id="ARBA00022553"/>
    </source>
</evidence>
<reference evidence="14 15" key="1">
    <citation type="submission" date="2019-01" db="EMBL/GenBank/DDBJ databases">
        <title>A draft genome assembly of the solar-powered sea slug Elysia chlorotica.</title>
        <authorList>
            <person name="Cai H."/>
            <person name="Li Q."/>
            <person name="Fang X."/>
            <person name="Li J."/>
            <person name="Curtis N.E."/>
            <person name="Altenburger A."/>
            <person name="Shibata T."/>
            <person name="Feng M."/>
            <person name="Maeda T."/>
            <person name="Schwartz J.A."/>
            <person name="Shigenobu S."/>
            <person name="Lundholm N."/>
            <person name="Nishiyama T."/>
            <person name="Yang H."/>
            <person name="Hasebe M."/>
            <person name="Li S."/>
            <person name="Pierce S.K."/>
            <person name="Wang J."/>
        </authorList>
    </citation>
    <scope>NUCLEOTIDE SEQUENCE [LARGE SCALE GENOMIC DNA]</scope>
    <source>
        <strain evidence="14">EC2010</strain>
        <tissue evidence="14">Whole organism of an adult</tissue>
    </source>
</reference>
<protein>
    <recommendedName>
        <fullName evidence="5">m7GpppX diphosphatase</fullName>
        <ecNumber evidence="4">3.6.1.59</ecNumber>
    </recommendedName>
    <alternativeName>
        <fullName evidence="11">Decapping scavenger enzyme</fullName>
    </alternativeName>
    <alternativeName>
        <fullName evidence="10">Scavenger mRNA-decapping enzyme DcpS</fullName>
    </alternativeName>
</protein>
<dbReference type="InterPro" id="IPR036265">
    <property type="entry name" value="HIT-like_sf"/>
</dbReference>
<evidence type="ECO:0000256" key="6">
    <source>
        <dbReference type="ARBA" id="ARBA00022490"/>
    </source>
</evidence>
<comment type="similarity">
    <text evidence="3">Belongs to the HIT family.</text>
</comment>
<dbReference type="Pfam" id="PF11969">
    <property type="entry name" value="DcpS_C"/>
    <property type="match status" value="1"/>
</dbReference>
<dbReference type="GO" id="GO:0000932">
    <property type="term" value="C:P-body"/>
    <property type="evidence" value="ECO:0007669"/>
    <property type="project" value="TreeGrafter"/>
</dbReference>
<keyword evidence="6" id="KW-0963">Cytoplasm</keyword>
<dbReference type="PANTHER" id="PTHR12978:SF0">
    <property type="entry name" value="M7GPPPX DIPHOSPHATASE"/>
    <property type="match status" value="1"/>
</dbReference>